<proteinExistence type="predicted"/>
<evidence type="ECO:0000313" key="3">
    <source>
        <dbReference type="Proteomes" id="UP001500909"/>
    </source>
</evidence>
<feature type="region of interest" description="Disordered" evidence="1">
    <location>
        <begin position="29"/>
        <end position="58"/>
    </location>
</feature>
<protein>
    <submittedName>
        <fullName evidence="2">Uncharacterized protein</fullName>
    </submittedName>
</protein>
<comment type="caution">
    <text evidence="2">The sequence shown here is derived from an EMBL/GenBank/DDBJ whole genome shotgun (WGS) entry which is preliminary data.</text>
</comment>
<evidence type="ECO:0000313" key="2">
    <source>
        <dbReference type="EMBL" id="GAA0491901.1"/>
    </source>
</evidence>
<dbReference type="EMBL" id="BAAABY010000048">
    <property type="protein sequence ID" value="GAA0491901.1"/>
    <property type="molecule type" value="Genomic_DNA"/>
</dbReference>
<accession>A0ABN1B7V1</accession>
<keyword evidence="3" id="KW-1185">Reference proteome</keyword>
<name>A0ABN1B7V1_9ACTN</name>
<sequence>MGSATFGSCAVEAGEGPCRGGWATLPLAGEREGPCQGNGESQHPRTAGTPPNGRMRGVHKRIFGDMTG</sequence>
<reference evidence="2 3" key="1">
    <citation type="journal article" date="2019" name="Int. J. Syst. Evol. Microbiol.">
        <title>The Global Catalogue of Microorganisms (GCM) 10K type strain sequencing project: providing services to taxonomists for standard genome sequencing and annotation.</title>
        <authorList>
            <consortium name="The Broad Institute Genomics Platform"/>
            <consortium name="The Broad Institute Genome Sequencing Center for Infectious Disease"/>
            <person name="Wu L."/>
            <person name="Ma J."/>
        </authorList>
    </citation>
    <scope>NUCLEOTIDE SEQUENCE [LARGE SCALE GENOMIC DNA]</scope>
    <source>
        <strain evidence="2 3">JCM 4805</strain>
    </source>
</reference>
<organism evidence="2 3">
    <name type="scientific">Streptomyces olivaceiscleroticus</name>
    <dbReference type="NCBI Taxonomy" id="68245"/>
    <lineage>
        <taxon>Bacteria</taxon>
        <taxon>Bacillati</taxon>
        <taxon>Actinomycetota</taxon>
        <taxon>Actinomycetes</taxon>
        <taxon>Kitasatosporales</taxon>
        <taxon>Streptomycetaceae</taxon>
        <taxon>Streptomyces</taxon>
    </lineage>
</organism>
<gene>
    <name evidence="2" type="ORF">GCM10010361_66510</name>
</gene>
<evidence type="ECO:0000256" key="1">
    <source>
        <dbReference type="SAM" id="MobiDB-lite"/>
    </source>
</evidence>
<dbReference type="Proteomes" id="UP001500909">
    <property type="component" value="Unassembled WGS sequence"/>
</dbReference>